<dbReference type="GO" id="GO:0005634">
    <property type="term" value="C:nucleus"/>
    <property type="evidence" value="ECO:0007669"/>
    <property type="project" value="UniProtKB-SubCell"/>
</dbReference>
<dbReference type="PANTHER" id="PTHR11269:SF9">
    <property type="entry name" value="PERIOD CIRCADIAN PROTEIN HOMOLOG 2"/>
    <property type="match status" value="1"/>
</dbReference>
<evidence type="ECO:0000256" key="10">
    <source>
        <dbReference type="ARBA" id="ARBA00042893"/>
    </source>
</evidence>
<keyword evidence="5" id="KW-0805">Transcription regulation</keyword>
<dbReference type="PROSITE" id="PS50112">
    <property type="entry name" value="PAS"/>
    <property type="match status" value="1"/>
</dbReference>
<dbReference type="FunFam" id="3.30.450.20:FF:000013">
    <property type="entry name" value="Period circadian protein homolog 2"/>
    <property type="match status" value="1"/>
</dbReference>
<dbReference type="Pfam" id="PF08447">
    <property type="entry name" value="PAS_3"/>
    <property type="match status" value="1"/>
</dbReference>
<dbReference type="GO" id="GO:0000976">
    <property type="term" value="F:transcription cis-regulatory region binding"/>
    <property type="evidence" value="ECO:0007669"/>
    <property type="project" value="TreeGrafter"/>
</dbReference>
<keyword evidence="6" id="KW-0090">Biological rhythms</keyword>
<evidence type="ECO:0000256" key="7">
    <source>
        <dbReference type="ARBA" id="ARBA00023163"/>
    </source>
</evidence>
<dbReference type="FunFam" id="3.30.450.20:FF:000004">
    <property type="entry name" value="Period circadian protein homolog 3"/>
    <property type="match status" value="1"/>
</dbReference>
<dbReference type="GO" id="GO:0000122">
    <property type="term" value="P:negative regulation of transcription by RNA polymerase II"/>
    <property type="evidence" value="ECO:0007669"/>
    <property type="project" value="TreeGrafter"/>
</dbReference>
<evidence type="ECO:0000256" key="8">
    <source>
        <dbReference type="ARBA" id="ARBA00023242"/>
    </source>
</evidence>
<evidence type="ECO:0000256" key="5">
    <source>
        <dbReference type="ARBA" id="ARBA00023015"/>
    </source>
</evidence>
<evidence type="ECO:0000259" key="12">
    <source>
        <dbReference type="PROSITE" id="PS50112"/>
    </source>
</evidence>
<keyword evidence="4" id="KW-0677">Repeat</keyword>
<comment type="subcellular location">
    <subcellularLocation>
        <location evidence="2">Cytoplasm</location>
    </subcellularLocation>
    <subcellularLocation>
        <location evidence="1">Nucleus</location>
    </subcellularLocation>
</comment>
<sequence length="664" mass="75736">MDIQMENEQNLDILQEDIEMNGEMSTNDTNENDSSGHDYHSNEGEENDKETAMIMESFDYYKRSEQSSKSKTRKELIKTLQELKGYLPHKKIKGKSSILATLKYALRSIKQIKANEEYYQLTMINENYLCDLDILSCTVEDVKNITAEYTMKNADMFAVAVSLATGKILYISDQAACILHCKKDLFKNAKFVELLAPQDVSVFYSSTIPYRLPSWSICNGVESANQEFMKEKSFFCRFSAGKANINGNHNHPFRMTPYLIKIQGAEDQLCCVLLAEKVHSGYEAPRIPSNKRIFTTIHSPSCLFQEVDERAVPLLGYLPQDLIGTPILLHLHPSDRPLMLTIHKKILQHGGQPFDYSPIRFCTRNGEYVTLDTSWSSFINPWSRKISFIIGRHKVRTSTLNKDVFAPQHTEEKMQHPNTEEITGQIHKLLLQPIYNSGSSGYGSLGSNGSHEHLRSVASSSDSNGNNEDTQKIQKRISSQNICKNESVDRTHAYFDSKLKLENQKKSYREKHTDYRDHTNSITQLFENDGIGTACQRSLIAKESTWREQMIYSYQQINCLDNVIRYLESCCAADTVQKMIHPTPYTDVALNTDIYREKMNANTTKASTEIIEDNPSGIKSTENQTIVLHSNRSQKNKGKAIFKKLDPKDAQRNMICVNYTMILG</sequence>
<keyword evidence="14" id="KW-1185">Reference proteome</keyword>
<dbReference type="InterPro" id="IPR013655">
    <property type="entry name" value="PAS_fold_3"/>
</dbReference>
<dbReference type="SUPFAM" id="SSF55785">
    <property type="entry name" value="PYP-like sensor domain (PAS domain)"/>
    <property type="match status" value="1"/>
</dbReference>
<keyword evidence="7" id="KW-0804">Transcription</keyword>
<evidence type="ECO:0000256" key="3">
    <source>
        <dbReference type="ARBA" id="ARBA00022490"/>
    </source>
</evidence>
<dbReference type="GO" id="GO:0043153">
    <property type="term" value="P:entrainment of circadian clock by photoperiod"/>
    <property type="evidence" value="ECO:0007669"/>
    <property type="project" value="TreeGrafter"/>
</dbReference>
<feature type="compositionally biased region" description="Basic and acidic residues" evidence="11">
    <location>
        <begin position="34"/>
        <end position="43"/>
    </location>
</feature>
<feature type="domain" description="PAS" evidence="12">
    <location>
        <begin position="307"/>
        <end position="350"/>
    </location>
</feature>
<organism evidence="13 14">
    <name type="scientific">Crotalus adamanteus</name>
    <name type="common">Eastern diamondback rattlesnake</name>
    <dbReference type="NCBI Taxonomy" id="8729"/>
    <lineage>
        <taxon>Eukaryota</taxon>
        <taxon>Metazoa</taxon>
        <taxon>Chordata</taxon>
        <taxon>Craniata</taxon>
        <taxon>Vertebrata</taxon>
        <taxon>Euteleostomi</taxon>
        <taxon>Lepidosauria</taxon>
        <taxon>Squamata</taxon>
        <taxon>Bifurcata</taxon>
        <taxon>Unidentata</taxon>
        <taxon>Episquamata</taxon>
        <taxon>Toxicofera</taxon>
        <taxon>Serpentes</taxon>
        <taxon>Colubroidea</taxon>
        <taxon>Viperidae</taxon>
        <taxon>Crotalinae</taxon>
        <taxon>Crotalus</taxon>
    </lineage>
</organism>
<reference evidence="13 14" key="1">
    <citation type="journal article" date="2024" name="Proc. Natl. Acad. Sci. U.S.A.">
        <title>The genetic regulatory architecture and epigenomic basis for age-related changes in rattlesnake venom.</title>
        <authorList>
            <person name="Hogan M.P."/>
            <person name="Holding M.L."/>
            <person name="Nystrom G.S."/>
            <person name="Colston T.J."/>
            <person name="Bartlett D.A."/>
            <person name="Mason A.J."/>
            <person name="Ellsworth S.A."/>
            <person name="Rautsaw R.M."/>
            <person name="Lawrence K.C."/>
            <person name="Strickland J.L."/>
            <person name="He B."/>
            <person name="Fraser P."/>
            <person name="Margres M.J."/>
            <person name="Gilbert D.M."/>
            <person name="Gibbs H.L."/>
            <person name="Parkinson C.L."/>
            <person name="Rokyta D.R."/>
        </authorList>
    </citation>
    <scope>NUCLEOTIDE SEQUENCE [LARGE SCALE GENOMIC DNA]</scope>
    <source>
        <strain evidence="13">DRR0105</strain>
    </source>
</reference>
<dbReference type="InterPro" id="IPR000014">
    <property type="entry name" value="PAS"/>
</dbReference>
<dbReference type="GO" id="GO:0005737">
    <property type="term" value="C:cytoplasm"/>
    <property type="evidence" value="ECO:0007669"/>
    <property type="project" value="UniProtKB-SubCell"/>
</dbReference>
<dbReference type="EMBL" id="JAOTOJ010000005">
    <property type="protein sequence ID" value="KAK9401115.1"/>
    <property type="molecule type" value="Genomic_DNA"/>
</dbReference>
<evidence type="ECO:0000256" key="9">
    <source>
        <dbReference type="ARBA" id="ARBA00039684"/>
    </source>
</evidence>
<evidence type="ECO:0000256" key="1">
    <source>
        <dbReference type="ARBA" id="ARBA00004123"/>
    </source>
</evidence>
<proteinExistence type="predicted"/>
<dbReference type="Proteomes" id="UP001474421">
    <property type="component" value="Unassembled WGS sequence"/>
</dbReference>
<dbReference type="InterPro" id="IPR050760">
    <property type="entry name" value="Period_circadian_regulator"/>
</dbReference>
<dbReference type="AlphaFoldDB" id="A0AAW1BH69"/>
<gene>
    <name evidence="13" type="ORF">NXF25_011829</name>
</gene>
<protein>
    <recommendedName>
        <fullName evidence="9">Period circadian protein homolog 2</fullName>
    </recommendedName>
    <alternativeName>
        <fullName evidence="10">Circadian clock protein PERIOD 2</fullName>
    </alternativeName>
</protein>
<accession>A0AAW1BH69</accession>
<feature type="compositionally biased region" description="Polar residues" evidence="11">
    <location>
        <begin position="23"/>
        <end position="33"/>
    </location>
</feature>
<feature type="region of interest" description="Disordered" evidence="11">
    <location>
        <begin position="23"/>
        <end position="49"/>
    </location>
</feature>
<dbReference type="Pfam" id="PF21353">
    <property type="entry name" value="Per3-like_PAS-A"/>
    <property type="match status" value="1"/>
</dbReference>
<dbReference type="GO" id="GO:0032922">
    <property type="term" value="P:circadian regulation of gene expression"/>
    <property type="evidence" value="ECO:0007669"/>
    <property type="project" value="TreeGrafter"/>
</dbReference>
<keyword evidence="3" id="KW-0963">Cytoplasm</keyword>
<dbReference type="PANTHER" id="PTHR11269">
    <property type="entry name" value="PERIOD CIRCADIAN PROTEIN"/>
    <property type="match status" value="1"/>
</dbReference>
<evidence type="ECO:0000256" key="2">
    <source>
        <dbReference type="ARBA" id="ARBA00004496"/>
    </source>
</evidence>
<evidence type="ECO:0000313" key="13">
    <source>
        <dbReference type="EMBL" id="KAK9401115.1"/>
    </source>
</evidence>
<dbReference type="Pfam" id="PF23170">
    <property type="entry name" value="bHLH_PER"/>
    <property type="match status" value="1"/>
</dbReference>
<dbReference type="CDD" id="cd00130">
    <property type="entry name" value="PAS"/>
    <property type="match status" value="1"/>
</dbReference>
<feature type="compositionally biased region" description="Polar residues" evidence="11">
    <location>
        <begin position="457"/>
        <end position="468"/>
    </location>
</feature>
<dbReference type="Gene3D" id="3.30.450.20">
    <property type="entry name" value="PAS domain"/>
    <property type="match status" value="2"/>
</dbReference>
<name>A0AAW1BH69_CROAD</name>
<evidence type="ECO:0000256" key="4">
    <source>
        <dbReference type="ARBA" id="ARBA00022737"/>
    </source>
</evidence>
<keyword evidence="8" id="KW-0539">Nucleus</keyword>
<comment type="caution">
    <text evidence="13">The sequence shown here is derived from an EMBL/GenBank/DDBJ whole genome shotgun (WGS) entry which is preliminary data.</text>
</comment>
<evidence type="ECO:0000256" key="11">
    <source>
        <dbReference type="SAM" id="MobiDB-lite"/>
    </source>
</evidence>
<dbReference type="GO" id="GO:0001222">
    <property type="term" value="F:transcription corepressor binding"/>
    <property type="evidence" value="ECO:0007669"/>
    <property type="project" value="TreeGrafter"/>
</dbReference>
<feature type="region of interest" description="Disordered" evidence="11">
    <location>
        <begin position="442"/>
        <end position="472"/>
    </location>
</feature>
<dbReference type="InterPro" id="IPR035965">
    <property type="entry name" value="PAS-like_dom_sf"/>
</dbReference>
<evidence type="ECO:0000313" key="14">
    <source>
        <dbReference type="Proteomes" id="UP001474421"/>
    </source>
</evidence>
<evidence type="ECO:0000256" key="6">
    <source>
        <dbReference type="ARBA" id="ARBA00023108"/>
    </source>
</evidence>
<dbReference type="InterPro" id="IPR057310">
    <property type="entry name" value="PER1-3_bHLH"/>
</dbReference>
<dbReference type="InterPro" id="IPR048814">
    <property type="entry name" value="Per1-3_PAS-A"/>
</dbReference>
<dbReference type="SMART" id="SM00091">
    <property type="entry name" value="PAS"/>
    <property type="match status" value="2"/>
</dbReference>